<dbReference type="PANTHER" id="PTHR34410">
    <property type="entry name" value="INTRON-ENCODED HOMING ENDONUCLEASE, PUTATIVE-RELATED"/>
    <property type="match status" value="1"/>
</dbReference>
<dbReference type="EMBL" id="JAYWIO010000001">
    <property type="protein sequence ID" value="KAK7289539.1"/>
    <property type="molecule type" value="Genomic_DNA"/>
</dbReference>
<protein>
    <submittedName>
        <fullName evidence="1">Uncharacterized protein</fullName>
    </submittedName>
</protein>
<gene>
    <name evidence="1" type="ORF">RIF29_03255</name>
</gene>
<dbReference type="PANTHER" id="PTHR34410:SF3">
    <property type="match status" value="1"/>
</dbReference>
<evidence type="ECO:0000313" key="1">
    <source>
        <dbReference type="EMBL" id="KAK7289539.1"/>
    </source>
</evidence>
<organism evidence="1 2">
    <name type="scientific">Crotalaria pallida</name>
    <name type="common">Smooth rattlebox</name>
    <name type="synonym">Crotalaria striata</name>
    <dbReference type="NCBI Taxonomy" id="3830"/>
    <lineage>
        <taxon>Eukaryota</taxon>
        <taxon>Viridiplantae</taxon>
        <taxon>Streptophyta</taxon>
        <taxon>Embryophyta</taxon>
        <taxon>Tracheophyta</taxon>
        <taxon>Spermatophyta</taxon>
        <taxon>Magnoliopsida</taxon>
        <taxon>eudicotyledons</taxon>
        <taxon>Gunneridae</taxon>
        <taxon>Pentapetalae</taxon>
        <taxon>rosids</taxon>
        <taxon>fabids</taxon>
        <taxon>Fabales</taxon>
        <taxon>Fabaceae</taxon>
        <taxon>Papilionoideae</taxon>
        <taxon>50 kb inversion clade</taxon>
        <taxon>genistoids sensu lato</taxon>
        <taxon>core genistoids</taxon>
        <taxon>Crotalarieae</taxon>
        <taxon>Crotalaria</taxon>
    </lineage>
</organism>
<keyword evidence="2" id="KW-1185">Reference proteome</keyword>
<reference evidence="1 2" key="1">
    <citation type="submission" date="2024-01" db="EMBL/GenBank/DDBJ databases">
        <title>The genomes of 5 underutilized Papilionoideae crops provide insights into root nodulation and disease resistanc.</title>
        <authorList>
            <person name="Yuan L."/>
        </authorList>
    </citation>
    <scope>NUCLEOTIDE SEQUENCE [LARGE SCALE GENOMIC DNA]</scope>
    <source>
        <strain evidence="1">ZHUSHIDOU_FW_LH</strain>
        <tissue evidence="1">Leaf</tissue>
    </source>
</reference>
<dbReference type="AlphaFoldDB" id="A0AAN9J270"/>
<proteinExistence type="predicted"/>
<accession>A0AAN9J270</accession>
<evidence type="ECO:0000313" key="2">
    <source>
        <dbReference type="Proteomes" id="UP001372338"/>
    </source>
</evidence>
<name>A0AAN9J270_CROPI</name>
<comment type="caution">
    <text evidence="1">The sequence shown here is derived from an EMBL/GenBank/DDBJ whole genome shotgun (WGS) entry which is preliminary data.</text>
</comment>
<dbReference type="Proteomes" id="UP001372338">
    <property type="component" value="Unassembled WGS sequence"/>
</dbReference>
<sequence length="313" mass="33940">MRDNVQMGSRGIVLDVVRVAPSEADAALSDASICLLAFGNAGRGSFDSVVMQPFSCTPCAGVPRCSLVVLVLPTHLAVSVCREDPFLPRPLVECRSCYPIGGGNICTSCIVVNGFYLVDPASSHMLVSKIKPCMYKRSTQALPVALMIHDNSSDRTAFVPATHHSNFCPINFRCWTLGWVDRSAYGVHRSARPFCRRCAPGLNWPGRASGAVTLKKLECSKQAYALDTLAWDNPQDSDPIVLAFGIGIIAIVGLQRGIPSKRESSARVDYVPALCTHRPSLLPIEWSGEVFGLRRRGRFAAGDVVRSPLNLII</sequence>